<keyword evidence="2" id="KW-0012">Acyltransferase</keyword>
<dbReference type="Proteomes" id="UP001500567">
    <property type="component" value="Unassembled WGS sequence"/>
</dbReference>
<comment type="caution">
    <text evidence="4">The sequence shown here is derived from an EMBL/GenBank/DDBJ whole genome shotgun (WGS) entry which is preliminary data.</text>
</comment>
<dbReference type="InterPro" id="IPR016181">
    <property type="entry name" value="Acyl_CoA_acyltransferase"/>
</dbReference>
<evidence type="ECO:0000256" key="1">
    <source>
        <dbReference type="ARBA" id="ARBA00022679"/>
    </source>
</evidence>
<organism evidence="4 5">
    <name type="scientific">Hymenobacter fastidiosus</name>
    <dbReference type="NCBI Taxonomy" id="486264"/>
    <lineage>
        <taxon>Bacteria</taxon>
        <taxon>Pseudomonadati</taxon>
        <taxon>Bacteroidota</taxon>
        <taxon>Cytophagia</taxon>
        <taxon>Cytophagales</taxon>
        <taxon>Hymenobacteraceae</taxon>
        <taxon>Hymenobacter</taxon>
    </lineage>
</organism>
<gene>
    <name evidence="4" type="ORF">GCM10022408_29980</name>
</gene>
<keyword evidence="5" id="KW-1185">Reference proteome</keyword>
<evidence type="ECO:0000256" key="2">
    <source>
        <dbReference type="ARBA" id="ARBA00023315"/>
    </source>
</evidence>
<accession>A0ABP7SPR5</accession>
<name>A0ABP7SPR5_9BACT</name>
<dbReference type="PROSITE" id="PS51186">
    <property type="entry name" value="GNAT"/>
    <property type="match status" value="1"/>
</dbReference>
<evidence type="ECO:0000259" key="3">
    <source>
        <dbReference type="PROSITE" id="PS51186"/>
    </source>
</evidence>
<sequence length="178" mass="19848">MTSPLRITVAKRTAPVAAQLAELGHQTFQETFAATNTAGDMAAFLAENFSPAKQLAELQDPKTTFLLGQMVQEVIGYAKLRTGSALGLEPRKAVDDRLEIERLYVREDWIGTGLGASLMRRALEEARTQSCRTVVLGVWEHNQRALAFYQRFGFRPIGTHEFRVGNDIQTDLILRKGL</sequence>
<dbReference type="PANTHER" id="PTHR43877:SF1">
    <property type="entry name" value="ACETYLTRANSFERASE"/>
    <property type="match status" value="1"/>
</dbReference>
<evidence type="ECO:0000313" key="4">
    <source>
        <dbReference type="EMBL" id="GAA4014747.1"/>
    </source>
</evidence>
<keyword evidence="1" id="KW-0808">Transferase</keyword>
<dbReference type="CDD" id="cd04301">
    <property type="entry name" value="NAT_SF"/>
    <property type="match status" value="1"/>
</dbReference>
<dbReference type="Pfam" id="PF00583">
    <property type="entry name" value="Acetyltransf_1"/>
    <property type="match status" value="1"/>
</dbReference>
<dbReference type="Gene3D" id="3.40.630.30">
    <property type="match status" value="1"/>
</dbReference>
<dbReference type="EMBL" id="BAABDJ010000035">
    <property type="protein sequence ID" value="GAA4014747.1"/>
    <property type="molecule type" value="Genomic_DNA"/>
</dbReference>
<dbReference type="RefSeq" id="WP_345074097.1">
    <property type="nucleotide sequence ID" value="NZ_BAABDJ010000035.1"/>
</dbReference>
<reference evidence="5" key="1">
    <citation type="journal article" date="2019" name="Int. J. Syst. Evol. Microbiol.">
        <title>The Global Catalogue of Microorganisms (GCM) 10K type strain sequencing project: providing services to taxonomists for standard genome sequencing and annotation.</title>
        <authorList>
            <consortium name="The Broad Institute Genomics Platform"/>
            <consortium name="The Broad Institute Genome Sequencing Center for Infectious Disease"/>
            <person name="Wu L."/>
            <person name="Ma J."/>
        </authorList>
    </citation>
    <scope>NUCLEOTIDE SEQUENCE [LARGE SCALE GENOMIC DNA]</scope>
    <source>
        <strain evidence="5">JCM 17224</strain>
    </source>
</reference>
<protein>
    <submittedName>
        <fullName evidence="4">GNAT family N-acetyltransferase</fullName>
    </submittedName>
</protein>
<dbReference type="PANTHER" id="PTHR43877">
    <property type="entry name" value="AMINOALKYLPHOSPHONATE N-ACETYLTRANSFERASE-RELATED-RELATED"/>
    <property type="match status" value="1"/>
</dbReference>
<proteinExistence type="predicted"/>
<evidence type="ECO:0000313" key="5">
    <source>
        <dbReference type="Proteomes" id="UP001500567"/>
    </source>
</evidence>
<dbReference type="InterPro" id="IPR050832">
    <property type="entry name" value="Bact_Acetyltransf"/>
</dbReference>
<dbReference type="SUPFAM" id="SSF55729">
    <property type="entry name" value="Acyl-CoA N-acyltransferases (Nat)"/>
    <property type="match status" value="1"/>
</dbReference>
<feature type="domain" description="N-acetyltransferase" evidence="3">
    <location>
        <begin position="7"/>
        <end position="178"/>
    </location>
</feature>
<dbReference type="InterPro" id="IPR000182">
    <property type="entry name" value="GNAT_dom"/>
</dbReference>